<reference evidence="11 12" key="1">
    <citation type="submission" date="2018-06" db="EMBL/GenBank/DDBJ databases">
        <title>The draft genome sequences of strains SCU63 and S1.</title>
        <authorList>
            <person name="Gan L."/>
        </authorList>
    </citation>
    <scope>NUCLEOTIDE SEQUENCE [LARGE SCALE GENOMIC DNA]</scope>
    <source>
        <strain evidence="11 12">SCU63</strain>
    </source>
</reference>
<evidence type="ECO:0000256" key="9">
    <source>
        <dbReference type="ARBA" id="ARBA00031636"/>
    </source>
</evidence>
<dbReference type="EMBL" id="QLZR01000001">
    <property type="protein sequence ID" value="RAZ81340.1"/>
    <property type="molecule type" value="Genomic_DNA"/>
</dbReference>
<comment type="subcellular location">
    <subcellularLocation>
        <location evidence="2">Membrane</location>
        <topology evidence="2">Multi-pass membrane protein</topology>
    </subcellularLocation>
</comment>
<evidence type="ECO:0000256" key="4">
    <source>
        <dbReference type="ARBA" id="ARBA00020268"/>
    </source>
</evidence>
<evidence type="ECO:0000313" key="11">
    <source>
        <dbReference type="EMBL" id="RAZ81340.1"/>
    </source>
</evidence>
<sequence length="434" mass="48245">MNHRTYLALALPLTLSTVTTPLLGAVDTAVMGQLPNPAYIGGVAIGTIIFNTMYWLFGFLRISTSGFAAQAFGANDELQGKLSFIRPFLIALAVGLFFFLLQKPIEYSAMALLNPAADVQTFASEYYGIRIWGVPLTLLNYVILGWLMGMAKIKWAVFIQIMMNVLNIVLDLVFVMGLSWGISGVAAATLIAEFTAFAVGLWVVVKAGAISLNFLPLKQILDLPAMKKMFMVNKDLFIRTICLLLVFNLFTYKSASFGTETLAANAVLLQIHYLMAYFFDGFSNATSILTGKAMGAKDYNLYKRTLSISAQWAILTSAFLTLMYWMFSETVIRLFTTIEEVVEMAMIYSDWLLLFPIATSIGIIFYGTFTGATETAPVRNSMIVSLLFYFLMFYLSVPHLGNHGIWLSFIAFSIGRSVFLSLYVPKLSRQFQAL</sequence>
<feature type="transmembrane region" description="Helical" evidence="10">
    <location>
        <begin position="403"/>
        <end position="424"/>
    </location>
</feature>
<dbReference type="NCBIfam" id="TIGR00797">
    <property type="entry name" value="matE"/>
    <property type="match status" value="1"/>
</dbReference>
<comment type="caution">
    <text evidence="11">The sequence shown here is derived from an EMBL/GenBank/DDBJ whole genome shotgun (WGS) entry which is preliminary data.</text>
</comment>
<feature type="transmembrane region" description="Helical" evidence="10">
    <location>
        <begin position="40"/>
        <end position="62"/>
    </location>
</feature>
<dbReference type="InterPro" id="IPR044644">
    <property type="entry name" value="DinF-like"/>
</dbReference>
<evidence type="ECO:0000256" key="2">
    <source>
        <dbReference type="ARBA" id="ARBA00004141"/>
    </source>
</evidence>
<keyword evidence="5" id="KW-0813">Transport</keyword>
<dbReference type="CDD" id="cd13136">
    <property type="entry name" value="MATE_DinF_like"/>
    <property type="match status" value="1"/>
</dbReference>
<evidence type="ECO:0000256" key="1">
    <source>
        <dbReference type="ARBA" id="ARBA00003408"/>
    </source>
</evidence>
<evidence type="ECO:0000313" key="12">
    <source>
        <dbReference type="Proteomes" id="UP000251002"/>
    </source>
</evidence>
<keyword evidence="7 10" id="KW-1133">Transmembrane helix</keyword>
<feature type="transmembrane region" description="Helical" evidence="10">
    <location>
        <begin position="236"/>
        <end position="255"/>
    </location>
</feature>
<evidence type="ECO:0000256" key="6">
    <source>
        <dbReference type="ARBA" id="ARBA00022692"/>
    </source>
</evidence>
<evidence type="ECO:0000256" key="5">
    <source>
        <dbReference type="ARBA" id="ARBA00022448"/>
    </source>
</evidence>
<feature type="transmembrane region" description="Helical" evidence="10">
    <location>
        <begin position="83"/>
        <end position="101"/>
    </location>
</feature>
<evidence type="ECO:0000256" key="8">
    <source>
        <dbReference type="ARBA" id="ARBA00023136"/>
    </source>
</evidence>
<dbReference type="InterPro" id="IPR050222">
    <property type="entry name" value="MATE_MdtK"/>
</dbReference>
<comment type="similarity">
    <text evidence="3">Belongs to the multi antimicrobial extrusion (MATE) (TC 2.A.66.1) family.</text>
</comment>
<name>A0A365L7F6_9BACL</name>
<dbReference type="Proteomes" id="UP000251002">
    <property type="component" value="Unassembled WGS sequence"/>
</dbReference>
<dbReference type="GO" id="GO:0015297">
    <property type="term" value="F:antiporter activity"/>
    <property type="evidence" value="ECO:0007669"/>
    <property type="project" value="InterPro"/>
</dbReference>
<feature type="transmembrane region" description="Helical" evidence="10">
    <location>
        <begin position="129"/>
        <end position="149"/>
    </location>
</feature>
<feature type="transmembrane region" description="Helical" evidence="10">
    <location>
        <begin position="347"/>
        <end position="369"/>
    </location>
</feature>
<feature type="transmembrane region" description="Helical" evidence="10">
    <location>
        <begin position="161"/>
        <end position="182"/>
    </location>
</feature>
<feature type="transmembrane region" description="Helical" evidence="10">
    <location>
        <begin position="381"/>
        <end position="397"/>
    </location>
</feature>
<evidence type="ECO:0000256" key="10">
    <source>
        <dbReference type="SAM" id="Phobius"/>
    </source>
</evidence>
<keyword evidence="12" id="KW-1185">Reference proteome</keyword>
<dbReference type="Pfam" id="PF01554">
    <property type="entry name" value="MatE"/>
    <property type="match status" value="2"/>
</dbReference>
<protein>
    <recommendedName>
        <fullName evidence="4">Probable multidrug resistance protein NorM</fullName>
    </recommendedName>
    <alternativeName>
        <fullName evidence="9">Multidrug-efflux transporter</fullName>
    </alternativeName>
</protein>
<keyword evidence="8 10" id="KW-0472">Membrane</keyword>
<gene>
    <name evidence="11" type="ORF">DP120_03400</name>
</gene>
<dbReference type="AlphaFoldDB" id="A0A365L7F6"/>
<feature type="transmembrane region" description="Helical" evidence="10">
    <location>
        <begin position="267"/>
        <end position="289"/>
    </location>
</feature>
<dbReference type="PANTHER" id="PTHR43298:SF2">
    <property type="entry name" value="FMN_FAD EXPORTER YEEO-RELATED"/>
    <property type="match status" value="1"/>
</dbReference>
<accession>A0A365L7F6</accession>
<comment type="function">
    <text evidence="1">Multidrug efflux pump.</text>
</comment>
<evidence type="ECO:0000256" key="7">
    <source>
        <dbReference type="ARBA" id="ARBA00022989"/>
    </source>
</evidence>
<evidence type="ECO:0000256" key="3">
    <source>
        <dbReference type="ARBA" id="ARBA00010199"/>
    </source>
</evidence>
<dbReference type="PANTHER" id="PTHR43298">
    <property type="entry name" value="MULTIDRUG RESISTANCE PROTEIN NORM-RELATED"/>
    <property type="match status" value="1"/>
</dbReference>
<proteinExistence type="inferred from homology"/>
<dbReference type="InterPro" id="IPR002528">
    <property type="entry name" value="MATE_fam"/>
</dbReference>
<keyword evidence="6 10" id="KW-0812">Transmembrane</keyword>
<organism evidence="11 12">
    <name type="scientific">Planococcus halotolerans</name>
    <dbReference type="NCBI Taxonomy" id="2233542"/>
    <lineage>
        <taxon>Bacteria</taxon>
        <taxon>Bacillati</taxon>
        <taxon>Bacillota</taxon>
        <taxon>Bacilli</taxon>
        <taxon>Bacillales</taxon>
        <taxon>Caryophanaceae</taxon>
        <taxon>Planococcus</taxon>
    </lineage>
</organism>
<dbReference type="GO" id="GO:0005886">
    <property type="term" value="C:plasma membrane"/>
    <property type="evidence" value="ECO:0007669"/>
    <property type="project" value="TreeGrafter"/>
</dbReference>
<dbReference type="GO" id="GO:0042910">
    <property type="term" value="F:xenobiotic transmembrane transporter activity"/>
    <property type="evidence" value="ECO:0007669"/>
    <property type="project" value="InterPro"/>
</dbReference>
<feature type="transmembrane region" description="Helical" evidence="10">
    <location>
        <begin position="310"/>
        <end position="327"/>
    </location>
</feature>
<dbReference type="RefSeq" id="WP_112221815.1">
    <property type="nucleotide sequence ID" value="NZ_CP196859.1"/>
</dbReference>